<reference evidence="2" key="1">
    <citation type="submission" date="2016-11" db="UniProtKB">
        <authorList>
            <consortium name="WormBaseParasite"/>
        </authorList>
    </citation>
    <scope>IDENTIFICATION</scope>
</reference>
<dbReference type="Proteomes" id="UP000095282">
    <property type="component" value="Unplaced"/>
</dbReference>
<keyword evidence="1" id="KW-1185">Reference proteome</keyword>
<evidence type="ECO:0000313" key="2">
    <source>
        <dbReference type="WBParaSite" id="Csp11.Scaffold629.g12425.t1"/>
    </source>
</evidence>
<dbReference type="WBParaSite" id="Csp11.Scaffold629.g12425.t1">
    <property type="protein sequence ID" value="Csp11.Scaffold629.g12425.t1"/>
    <property type="gene ID" value="Csp11.Scaffold629.g12425"/>
</dbReference>
<evidence type="ECO:0000313" key="1">
    <source>
        <dbReference type="Proteomes" id="UP000095282"/>
    </source>
</evidence>
<proteinExistence type="predicted"/>
<dbReference type="AlphaFoldDB" id="A0A1I7TWA3"/>
<accession>A0A1I7TWA3</accession>
<organism evidence="1 2">
    <name type="scientific">Caenorhabditis tropicalis</name>
    <dbReference type="NCBI Taxonomy" id="1561998"/>
    <lineage>
        <taxon>Eukaryota</taxon>
        <taxon>Metazoa</taxon>
        <taxon>Ecdysozoa</taxon>
        <taxon>Nematoda</taxon>
        <taxon>Chromadorea</taxon>
        <taxon>Rhabditida</taxon>
        <taxon>Rhabditina</taxon>
        <taxon>Rhabditomorpha</taxon>
        <taxon>Rhabditoidea</taxon>
        <taxon>Rhabditidae</taxon>
        <taxon>Peloderinae</taxon>
        <taxon>Caenorhabditis</taxon>
    </lineage>
</organism>
<sequence length="97" mass="11028">MTSTHPTSIVQSPYNLHIAYGPKNWIKGIRVAPRVAVNQYHQKDRRDNNNVRSVVGTTTETAWAQLEHPPPIMHMVISFAHHPFILLSGNPNYFPDT</sequence>
<name>A0A1I7TWA3_9PELO</name>
<protein>
    <submittedName>
        <fullName evidence="2">Uncharacterized protein</fullName>
    </submittedName>
</protein>